<dbReference type="Pfam" id="PF03534">
    <property type="entry name" value="SpvB"/>
    <property type="match status" value="1"/>
</dbReference>
<gene>
    <name evidence="5" type="ORF">UA45_00560</name>
</gene>
<evidence type="ECO:0000313" key="6">
    <source>
        <dbReference type="Proteomes" id="UP000032582"/>
    </source>
</evidence>
<dbReference type="GO" id="GO:0005576">
    <property type="term" value="C:extracellular region"/>
    <property type="evidence" value="ECO:0007669"/>
    <property type="project" value="UniProtKB-SubCell"/>
</dbReference>
<feature type="region of interest" description="Disordered" evidence="4">
    <location>
        <begin position="133"/>
        <end position="154"/>
    </location>
</feature>
<evidence type="ECO:0000256" key="4">
    <source>
        <dbReference type="SAM" id="MobiDB-lite"/>
    </source>
</evidence>
<proteinExistence type="predicted"/>
<keyword evidence="3" id="KW-0843">Virulence</keyword>
<keyword evidence="2" id="KW-0964">Secreted</keyword>
<reference evidence="5 6" key="1">
    <citation type="submission" date="2015-02" db="EMBL/GenBank/DDBJ databases">
        <title>Whole genome shotgun sequencing of cultured foodborne pathogen.</title>
        <authorList>
            <person name="Timme R."/>
            <person name="Allard M.W."/>
            <person name="Strain E."/>
            <person name="Evans P.S."/>
            <person name="Brown E."/>
        </authorList>
    </citation>
    <scope>NUCLEOTIDE SEQUENCE [LARGE SCALE GENOMIC DNA]</scope>
    <source>
        <strain evidence="5 6">GCSL-TSO-24</strain>
    </source>
</reference>
<organism evidence="5 6">
    <name type="scientific">Morganella morganii</name>
    <name type="common">Proteus morganii</name>
    <dbReference type="NCBI Taxonomy" id="582"/>
    <lineage>
        <taxon>Bacteria</taxon>
        <taxon>Pseudomonadati</taxon>
        <taxon>Pseudomonadota</taxon>
        <taxon>Gammaproteobacteria</taxon>
        <taxon>Enterobacterales</taxon>
        <taxon>Morganellaceae</taxon>
        <taxon>Morganella</taxon>
    </lineage>
</organism>
<accession>A0A0D8LBL5</accession>
<evidence type="ECO:0000256" key="2">
    <source>
        <dbReference type="ARBA" id="ARBA00022525"/>
    </source>
</evidence>
<evidence type="ECO:0000256" key="3">
    <source>
        <dbReference type="ARBA" id="ARBA00023026"/>
    </source>
</evidence>
<dbReference type="PATRIC" id="fig|582.24.peg.166"/>
<protein>
    <submittedName>
        <fullName evidence="5">Uncharacterized protein</fullName>
    </submittedName>
</protein>
<comment type="caution">
    <text evidence="5">The sequence shown here is derived from an EMBL/GenBank/DDBJ whole genome shotgun (WGS) entry which is preliminary data.</text>
</comment>
<comment type="subcellular location">
    <subcellularLocation>
        <location evidence="1">Secreted</location>
    </subcellularLocation>
</comment>
<sequence length="154" mass="17086">MNDSFTSQTSNFISAMSTGVDPRTGQFMVNLPVISLTGNHQLGPELPLSLSYSSLNNINSGFGTGFALSLTQFNNRTHLLELSNGEKYRVSPGTDKVRNQTLNSFRFVFTNGQGDGEGYTLFWKDGKTERLTKPEMMRHSSPRPSYHPPDDSCI</sequence>
<evidence type="ECO:0000256" key="1">
    <source>
        <dbReference type="ARBA" id="ARBA00004613"/>
    </source>
</evidence>
<evidence type="ECO:0000313" key="5">
    <source>
        <dbReference type="EMBL" id="KJF79247.1"/>
    </source>
</evidence>
<dbReference type="Proteomes" id="UP000032582">
    <property type="component" value="Unassembled WGS sequence"/>
</dbReference>
<dbReference type="EMBL" id="JZSH01000002">
    <property type="protein sequence ID" value="KJF79247.1"/>
    <property type="molecule type" value="Genomic_DNA"/>
</dbReference>
<dbReference type="AlphaFoldDB" id="A0A0D8LBL5"/>
<dbReference type="GO" id="GO:0005737">
    <property type="term" value="C:cytoplasm"/>
    <property type="evidence" value="ECO:0007669"/>
    <property type="project" value="InterPro"/>
</dbReference>
<dbReference type="InterPro" id="IPR003284">
    <property type="entry name" value="Sal_SpvB"/>
</dbReference>
<name>A0A0D8LBL5_MORMO</name>